<organism evidence="1 2">
    <name type="scientific">Panicum virgatum</name>
    <name type="common">Blackwell switchgrass</name>
    <dbReference type="NCBI Taxonomy" id="38727"/>
    <lineage>
        <taxon>Eukaryota</taxon>
        <taxon>Viridiplantae</taxon>
        <taxon>Streptophyta</taxon>
        <taxon>Embryophyta</taxon>
        <taxon>Tracheophyta</taxon>
        <taxon>Spermatophyta</taxon>
        <taxon>Magnoliopsida</taxon>
        <taxon>Liliopsida</taxon>
        <taxon>Poales</taxon>
        <taxon>Poaceae</taxon>
        <taxon>PACMAD clade</taxon>
        <taxon>Panicoideae</taxon>
        <taxon>Panicodae</taxon>
        <taxon>Paniceae</taxon>
        <taxon>Panicinae</taxon>
        <taxon>Panicum</taxon>
        <taxon>Panicum sect. Hiantes</taxon>
    </lineage>
</organism>
<evidence type="ECO:0000313" key="1">
    <source>
        <dbReference type="EMBL" id="KAG2648399.1"/>
    </source>
</evidence>
<dbReference type="Proteomes" id="UP000823388">
    <property type="component" value="Chromosome 1N"/>
</dbReference>
<keyword evidence="2" id="KW-1185">Reference proteome</keyword>
<dbReference type="EMBL" id="CM029038">
    <property type="protein sequence ID" value="KAG2648399.1"/>
    <property type="molecule type" value="Genomic_DNA"/>
</dbReference>
<dbReference type="PANTHER" id="PTHR33116:SF78">
    <property type="entry name" value="OS12G0587133 PROTEIN"/>
    <property type="match status" value="1"/>
</dbReference>
<sequence>MTRAGRAVQVQYVLTAMTVYLSMATELPSWAIKAIDKIRRGFLWRGRKEANGGHCLLAWPKVCRSRELGGLGISDLKSLGFALRVRWPWLKKSEPNKPWASLPLQISKEMECFLSMAVITEVGDGANTLFWKDKWLAGKNIQDIVPHVYALVSRRTAARRSVLEALINEKWIEDIQGSISPEALMEYLVLWDVISEIDLHVGVQDKHIWRLSTSGQYTARSAYDALFQGAFISDHMKGFGSPGLRPNAVFSCG</sequence>
<protein>
    <submittedName>
        <fullName evidence="1">Uncharacterized protein</fullName>
    </submittedName>
</protein>
<name>A0A8T0WYU4_PANVG</name>
<evidence type="ECO:0000313" key="2">
    <source>
        <dbReference type="Proteomes" id="UP000823388"/>
    </source>
</evidence>
<accession>A0A8T0WYU4</accession>
<dbReference type="PANTHER" id="PTHR33116">
    <property type="entry name" value="REVERSE TRANSCRIPTASE ZINC-BINDING DOMAIN-CONTAINING PROTEIN-RELATED-RELATED"/>
    <property type="match status" value="1"/>
</dbReference>
<dbReference type="AlphaFoldDB" id="A0A8T0WYU4"/>
<reference evidence="1" key="1">
    <citation type="submission" date="2020-05" db="EMBL/GenBank/DDBJ databases">
        <title>WGS assembly of Panicum virgatum.</title>
        <authorList>
            <person name="Lovell J.T."/>
            <person name="Jenkins J."/>
            <person name="Shu S."/>
            <person name="Juenger T.E."/>
            <person name="Schmutz J."/>
        </authorList>
    </citation>
    <scope>NUCLEOTIDE SEQUENCE</scope>
    <source>
        <strain evidence="1">AP13</strain>
    </source>
</reference>
<gene>
    <name evidence="1" type="ORF">PVAP13_1NG097308</name>
</gene>
<proteinExistence type="predicted"/>
<comment type="caution">
    <text evidence="1">The sequence shown here is derived from an EMBL/GenBank/DDBJ whole genome shotgun (WGS) entry which is preliminary data.</text>
</comment>